<evidence type="ECO:0000256" key="6">
    <source>
        <dbReference type="ARBA" id="ARBA00022946"/>
    </source>
</evidence>
<evidence type="ECO:0000256" key="7">
    <source>
        <dbReference type="ARBA" id="ARBA00023002"/>
    </source>
</evidence>
<dbReference type="SUPFAM" id="SSF46548">
    <property type="entry name" value="alpha-helical ferredoxin"/>
    <property type="match status" value="1"/>
</dbReference>
<keyword evidence="9" id="KW-0411">Iron-sulfur</keyword>
<dbReference type="Gene3D" id="3.30.70.2740">
    <property type="match status" value="1"/>
</dbReference>
<gene>
    <name evidence="13" type="ORF">HDA37_001024</name>
</gene>
<dbReference type="RefSeq" id="WP_304580019.1">
    <property type="nucleotide sequence ID" value="NZ_BAAAJZ010000008.1"/>
</dbReference>
<evidence type="ECO:0000259" key="11">
    <source>
        <dbReference type="PROSITE" id="PS51379"/>
    </source>
</evidence>
<keyword evidence="3" id="KW-0285">Flavoprotein</keyword>
<dbReference type="GO" id="GO:0004458">
    <property type="term" value="F:D-lactate dehydrogenase (cytochrome) activity"/>
    <property type="evidence" value="ECO:0007669"/>
    <property type="project" value="UniProtKB-EC"/>
</dbReference>
<dbReference type="InterPro" id="IPR016167">
    <property type="entry name" value="FAD-bd_PCMH_sub1"/>
</dbReference>
<dbReference type="InterPro" id="IPR016169">
    <property type="entry name" value="FAD-bd_PCMH_sub2"/>
</dbReference>
<protein>
    <recommendedName>
        <fullName evidence="10">D-lactate dehydrogenase (cytochrome)</fullName>
        <ecNumber evidence="10">1.1.2.4</ecNumber>
    </recommendedName>
</protein>
<dbReference type="InterPro" id="IPR004017">
    <property type="entry name" value="Cys_rich_dom"/>
</dbReference>
<dbReference type="PANTHER" id="PTHR11748">
    <property type="entry name" value="D-LACTATE DEHYDROGENASE"/>
    <property type="match status" value="1"/>
</dbReference>
<dbReference type="GO" id="GO:1903457">
    <property type="term" value="P:lactate catabolic process"/>
    <property type="evidence" value="ECO:0007669"/>
    <property type="project" value="TreeGrafter"/>
</dbReference>
<name>A0A852VX82_PSEA5</name>
<dbReference type="GO" id="GO:0071949">
    <property type="term" value="F:FAD binding"/>
    <property type="evidence" value="ECO:0007669"/>
    <property type="project" value="InterPro"/>
</dbReference>
<dbReference type="GO" id="GO:0051536">
    <property type="term" value="F:iron-sulfur cluster binding"/>
    <property type="evidence" value="ECO:0007669"/>
    <property type="project" value="UniProtKB-KW"/>
</dbReference>
<comment type="caution">
    <text evidence="13">The sequence shown here is derived from an EMBL/GenBank/DDBJ whole genome shotgun (WGS) entry which is preliminary data.</text>
</comment>
<dbReference type="InterPro" id="IPR006094">
    <property type="entry name" value="Oxid_FAD_bind_N"/>
</dbReference>
<evidence type="ECO:0000256" key="5">
    <source>
        <dbReference type="ARBA" id="ARBA00022827"/>
    </source>
</evidence>
<dbReference type="EMBL" id="JACCCZ010000001">
    <property type="protein sequence ID" value="NYG00739.1"/>
    <property type="molecule type" value="Genomic_DNA"/>
</dbReference>
<dbReference type="Pfam" id="PF02913">
    <property type="entry name" value="FAD-oxidase_C"/>
    <property type="match status" value="1"/>
</dbReference>
<comment type="cofactor">
    <cofactor evidence="1">
        <name>FAD</name>
        <dbReference type="ChEBI" id="CHEBI:57692"/>
    </cofactor>
</comment>
<dbReference type="InterPro" id="IPR016164">
    <property type="entry name" value="FAD-linked_Oxase-like_C"/>
</dbReference>
<dbReference type="InterPro" id="IPR009051">
    <property type="entry name" value="Helical_ferredxn"/>
</dbReference>
<evidence type="ECO:0000259" key="12">
    <source>
        <dbReference type="PROSITE" id="PS51387"/>
    </source>
</evidence>
<dbReference type="InterPro" id="IPR016166">
    <property type="entry name" value="FAD-bd_PCMH"/>
</dbReference>
<dbReference type="PROSITE" id="PS51379">
    <property type="entry name" value="4FE4S_FER_2"/>
    <property type="match status" value="1"/>
</dbReference>
<keyword evidence="5" id="KW-0274">FAD</keyword>
<sequence length="953" mass="99571">MTLTGSPAETPPTDPAGRPALHALHDRLAAAVRPAAVATRAIDRLRMAHDASHFARTPAAVVTASSAAEVAALFRAAGGVPVTFRSGGTSLSGQAVTDGILVDVRRHFRGIEIEGDGARVRVGPGATVRSVNTRLARYGRMLGPDPASEVACTLGGVVANNSSGMACGTAANSYALLDSVEFVLPSGTTLDTGAPGADDELRAREPRLWAGLARLRDRLRGDAALRTEIERQFSLKNTMGYGLNSFLDHHDPVQILARLLVGSEGTLAFLASITMRTVPVLAHTRTGLLVFDDLAAANRALPGLVDSGAATIELLDATSLRVGQGDGAAVDAVPLLGSLTVDEHAAFLVEYRGHTVEEVTQLAGDASGLISGLPLRGPRELSADPVAKAGLWTLRKALYAKVAGARPPGTAALLEDVAVPVPDLLATCEGLIALFAKHDYDHAVIFGHAKDGNVHFMLTEDLDDSGTAGGRDRFGRFTDDMVDLVLAHGGTLKAEHGTGRMMSPFVRRQYGDELYEVMREIKRLCDPQGILSPGVVLDDDPTAHLAGLKSAPAVESEVDRCVECGFCEPVCPSRDLTTTPRQRIVLRREMAAARAAGDEALLAELEADYAYDGVDTCAVDGMCGTACPVLINTGDLVRRLRGERDHGAAGAGWTLAAKHWGATTRAAGLALTVARAVPGAAPVSAALRRVADREQVPQWSPDLPRGGGNRVPGGLVSTDADLVLFSSCTGAMFGSAGTGAGEAFARLCARAGLRASAPAGLGSLCCGTPWKSKGLTEGAAAMAERVLPALWTTTRAGALPVVSDASSCTEGLRVMVAAGPERYRGLRVLDAVEFTADRILPALTVPARLARLVLHPTCSATQLGLLDPLRRLAGAVADDVVVPDSWSCCGFAGDRGMLHPELTAAATAPQAWELAGVDADAYASCNRTCELGMSRATGRDYEHVLEVLERVTR</sequence>
<feature type="domain" description="FAD-binding PCMH-type" evidence="12">
    <location>
        <begin position="54"/>
        <end position="280"/>
    </location>
</feature>
<dbReference type="EC" id="1.1.2.4" evidence="10"/>
<dbReference type="InterPro" id="IPR016171">
    <property type="entry name" value="Vanillyl_alc_oxidase_C-sub2"/>
</dbReference>
<keyword evidence="14" id="KW-1185">Reference proteome</keyword>
<evidence type="ECO:0000256" key="9">
    <source>
        <dbReference type="ARBA" id="ARBA00023014"/>
    </source>
</evidence>
<dbReference type="Pfam" id="PF02754">
    <property type="entry name" value="CCG"/>
    <property type="match status" value="1"/>
</dbReference>
<dbReference type="InterPro" id="IPR036318">
    <property type="entry name" value="FAD-bd_PCMH-like_sf"/>
</dbReference>
<dbReference type="GO" id="GO:0008720">
    <property type="term" value="F:D-lactate dehydrogenase (NAD+) activity"/>
    <property type="evidence" value="ECO:0007669"/>
    <property type="project" value="TreeGrafter"/>
</dbReference>
<organism evidence="13 14">
    <name type="scientific">Pseudonocardia alni</name>
    <name type="common">Amycolata alni</name>
    <dbReference type="NCBI Taxonomy" id="33907"/>
    <lineage>
        <taxon>Bacteria</taxon>
        <taxon>Bacillati</taxon>
        <taxon>Actinomycetota</taxon>
        <taxon>Actinomycetes</taxon>
        <taxon>Pseudonocardiales</taxon>
        <taxon>Pseudonocardiaceae</taxon>
        <taxon>Pseudonocardia</taxon>
    </lineage>
</organism>
<keyword evidence="8" id="KW-0408">Iron</keyword>
<evidence type="ECO:0000256" key="10">
    <source>
        <dbReference type="ARBA" id="ARBA00038897"/>
    </source>
</evidence>
<feature type="domain" description="4Fe-4S ferredoxin-type" evidence="11">
    <location>
        <begin position="552"/>
        <end position="581"/>
    </location>
</feature>
<dbReference type="Pfam" id="PF13183">
    <property type="entry name" value="Fer4_8"/>
    <property type="match status" value="1"/>
</dbReference>
<evidence type="ECO:0000313" key="14">
    <source>
        <dbReference type="Proteomes" id="UP000549695"/>
    </source>
</evidence>
<evidence type="ECO:0000256" key="3">
    <source>
        <dbReference type="ARBA" id="ARBA00022630"/>
    </source>
</evidence>
<dbReference type="Pfam" id="PF01565">
    <property type="entry name" value="FAD_binding_4"/>
    <property type="match status" value="1"/>
</dbReference>
<dbReference type="InterPro" id="IPR004113">
    <property type="entry name" value="FAD-bd_oxidored_4_C"/>
</dbReference>
<evidence type="ECO:0000256" key="2">
    <source>
        <dbReference type="ARBA" id="ARBA00008000"/>
    </source>
</evidence>
<dbReference type="InterPro" id="IPR017896">
    <property type="entry name" value="4Fe4S_Fe-S-bd"/>
</dbReference>
<dbReference type="GO" id="GO:0046872">
    <property type="term" value="F:metal ion binding"/>
    <property type="evidence" value="ECO:0007669"/>
    <property type="project" value="UniProtKB-KW"/>
</dbReference>
<evidence type="ECO:0000256" key="4">
    <source>
        <dbReference type="ARBA" id="ARBA00022723"/>
    </source>
</evidence>
<dbReference type="PROSITE" id="PS51387">
    <property type="entry name" value="FAD_PCMH"/>
    <property type="match status" value="1"/>
</dbReference>
<evidence type="ECO:0000313" key="13">
    <source>
        <dbReference type="EMBL" id="NYG00739.1"/>
    </source>
</evidence>
<dbReference type="Proteomes" id="UP000549695">
    <property type="component" value="Unassembled WGS sequence"/>
</dbReference>
<dbReference type="SUPFAM" id="SSF55103">
    <property type="entry name" value="FAD-linked oxidases, C-terminal domain"/>
    <property type="match status" value="1"/>
</dbReference>
<keyword evidence="6" id="KW-0809">Transit peptide</keyword>
<dbReference type="Gene3D" id="3.30.465.10">
    <property type="match status" value="1"/>
</dbReference>
<dbReference type="GeneID" id="98050835"/>
<evidence type="ECO:0000256" key="8">
    <source>
        <dbReference type="ARBA" id="ARBA00023004"/>
    </source>
</evidence>
<comment type="similarity">
    <text evidence="2">Belongs to the FAD-binding oxidoreductase/transferase type 4 family.</text>
</comment>
<accession>A0A852VX82</accession>
<dbReference type="Gene3D" id="3.30.43.10">
    <property type="entry name" value="Uridine Diphospho-n-acetylenolpyruvylglucosamine Reductase, domain 2"/>
    <property type="match status" value="1"/>
</dbReference>
<dbReference type="Gene3D" id="1.10.1060.10">
    <property type="entry name" value="Alpha-helical ferredoxin"/>
    <property type="match status" value="1"/>
</dbReference>
<dbReference type="InterPro" id="IPR017900">
    <property type="entry name" value="4Fe4S_Fe_S_CS"/>
</dbReference>
<dbReference type="PROSITE" id="PS00198">
    <property type="entry name" value="4FE4S_FER_1"/>
    <property type="match status" value="1"/>
</dbReference>
<keyword evidence="4" id="KW-0479">Metal-binding</keyword>
<reference evidence="13 14" key="1">
    <citation type="submission" date="2020-07" db="EMBL/GenBank/DDBJ databases">
        <title>Sequencing the genomes of 1000 actinobacteria strains.</title>
        <authorList>
            <person name="Klenk H.-P."/>
        </authorList>
    </citation>
    <scope>NUCLEOTIDE SEQUENCE [LARGE SCALE GENOMIC DNA]</scope>
    <source>
        <strain evidence="13 14">DSM 44749</strain>
    </source>
</reference>
<dbReference type="AlphaFoldDB" id="A0A852VX82"/>
<dbReference type="SUPFAM" id="SSF56176">
    <property type="entry name" value="FAD-binding/transporter-associated domain-like"/>
    <property type="match status" value="1"/>
</dbReference>
<keyword evidence="7" id="KW-0560">Oxidoreductase</keyword>
<proteinExistence type="inferred from homology"/>
<dbReference type="Gene3D" id="1.10.45.10">
    <property type="entry name" value="Vanillyl-alcohol Oxidase, Chain A, domain 4"/>
    <property type="match status" value="1"/>
</dbReference>
<dbReference type="PANTHER" id="PTHR11748:SF111">
    <property type="entry name" value="D-LACTATE DEHYDROGENASE, MITOCHONDRIAL-RELATED"/>
    <property type="match status" value="1"/>
</dbReference>
<evidence type="ECO:0000256" key="1">
    <source>
        <dbReference type="ARBA" id="ARBA00001974"/>
    </source>
</evidence>